<dbReference type="Gene3D" id="3.10.350.10">
    <property type="entry name" value="LysM domain"/>
    <property type="match status" value="1"/>
</dbReference>
<keyword evidence="1" id="KW-0472">Membrane</keyword>
<dbReference type="SMART" id="SM00257">
    <property type="entry name" value="LysM"/>
    <property type="match status" value="1"/>
</dbReference>
<dbReference type="PROSITE" id="PS51782">
    <property type="entry name" value="LYSM"/>
    <property type="match status" value="1"/>
</dbReference>
<protein>
    <submittedName>
        <fullName evidence="3">LysM peptidoglycan-binding domain-containing protein</fullName>
    </submittedName>
</protein>
<dbReference type="CDD" id="cd00118">
    <property type="entry name" value="LysM"/>
    <property type="match status" value="1"/>
</dbReference>
<keyword evidence="1" id="KW-0812">Transmembrane</keyword>
<evidence type="ECO:0000259" key="2">
    <source>
        <dbReference type="PROSITE" id="PS51782"/>
    </source>
</evidence>
<keyword evidence="4" id="KW-1185">Reference proteome</keyword>
<dbReference type="Proteomes" id="UP001165405">
    <property type="component" value="Unassembled WGS sequence"/>
</dbReference>
<reference evidence="3" key="1">
    <citation type="submission" date="2022-01" db="EMBL/GenBank/DDBJ databases">
        <title>Antribacter sp. nov., isolated from Guizhou of China.</title>
        <authorList>
            <person name="Chengliang C."/>
            <person name="Ya Z."/>
        </authorList>
    </citation>
    <scope>NUCLEOTIDE SEQUENCE</scope>
    <source>
        <strain evidence="3">KLBMP 9083</strain>
    </source>
</reference>
<keyword evidence="1" id="KW-1133">Transmembrane helix</keyword>
<dbReference type="AlphaFoldDB" id="A0AA41U8U2"/>
<name>A0AA41U8U2_9MICO</name>
<feature type="transmembrane region" description="Helical" evidence="1">
    <location>
        <begin position="50"/>
        <end position="72"/>
    </location>
</feature>
<evidence type="ECO:0000313" key="3">
    <source>
        <dbReference type="EMBL" id="MCF4123343.1"/>
    </source>
</evidence>
<feature type="domain" description="LysM" evidence="2">
    <location>
        <begin position="82"/>
        <end position="132"/>
    </location>
</feature>
<evidence type="ECO:0000313" key="4">
    <source>
        <dbReference type="Proteomes" id="UP001165405"/>
    </source>
</evidence>
<sequence>MGATSFAQASGGCPVGRAHLALVPPYVEPRPTVAERLGVDGLRLTRRGRAVLVALVAVLLAPFATWGATAVASAPGAGTEVRVHAVQQGDTLWDFAAELAAPGEDLRPVVSRIKDLNDLDTASLRVGQVLLLPVE</sequence>
<dbReference type="RefSeq" id="WP_236091151.1">
    <property type="nucleotide sequence ID" value="NZ_JAKGSG010000058.1"/>
</dbReference>
<comment type="caution">
    <text evidence="3">The sequence shown here is derived from an EMBL/GenBank/DDBJ whole genome shotgun (WGS) entry which is preliminary data.</text>
</comment>
<dbReference type="Pfam" id="PF01476">
    <property type="entry name" value="LysM"/>
    <property type="match status" value="1"/>
</dbReference>
<gene>
    <name evidence="3" type="ORF">L1785_20455</name>
</gene>
<evidence type="ECO:0000256" key="1">
    <source>
        <dbReference type="SAM" id="Phobius"/>
    </source>
</evidence>
<dbReference type="InterPro" id="IPR018392">
    <property type="entry name" value="LysM"/>
</dbReference>
<organism evidence="3 4">
    <name type="scientific">Antribacter soli</name>
    <dbReference type="NCBI Taxonomy" id="2910976"/>
    <lineage>
        <taxon>Bacteria</taxon>
        <taxon>Bacillati</taxon>
        <taxon>Actinomycetota</taxon>
        <taxon>Actinomycetes</taxon>
        <taxon>Micrococcales</taxon>
        <taxon>Promicromonosporaceae</taxon>
        <taxon>Antribacter</taxon>
    </lineage>
</organism>
<proteinExistence type="predicted"/>
<dbReference type="EMBL" id="JAKGSG010000058">
    <property type="protein sequence ID" value="MCF4123343.1"/>
    <property type="molecule type" value="Genomic_DNA"/>
</dbReference>
<dbReference type="InterPro" id="IPR036779">
    <property type="entry name" value="LysM_dom_sf"/>
</dbReference>
<accession>A0AA41U8U2</accession>
<dbReference type="SUPFAM" id="SSF54106">
    <property type="entry name" value="LysM domain"/>
    <property type="match status" value="1"/>
</dbReference>